<dbReference type="PANTHER" id="PTHR24305:SF166">
    <property type="entry name" value="CYTOCHROME P450 12A4, MITOCHONDRIAL-RELATED"/>
    <property type="match status" value="1"/>
</dbReference>
<dbReference type="EMBL" id="KV427606">
    <property type="protein sequence ID" value="KZT12277.1"/>
    <property type="molecule type" value="Genomic_DNA"/>
</dbReference>
<comment type="cofactor">
    <cofactor evidence="1 9">
        <name>heme</name>
        <dbReference type="ChEBI" id="CHEBI:30413"/>
    </cofactor>
</comment>
<evidence type="ECO:0000256" key="9">
    <source>
        <dbReference type="PIRSR" id="PIRSR602401-1"/>
    </source>
</evidence>
<evidence type="ECO:0000256" key="4">
    <source>
        <dbReference type="ARBA" id="ARBA00022617"/>
    </source>
</evidence>
<sequence length="474" mass="52645">MVLWDCERMLYVADPKALHHILLKDEQIYPESNQTIVLNSLLLGPGLLSTLGELHKRQRRMLNPAFSVSHIRSMLPLFYEIVHKLRNAIKSEVVNGAKEVDILNWMGRVGLELIGQGGFGYSFDPLVADVQDDYGYALKSFSTHLQGISAWLRLLPYFVHIGPPCFRAWVTEIFPNPNVRGLKVVIDTMDRMSKEIYHAKQAAIQQGDEATIHQVGEGKDIMSILMKANMTAAENDKLPQSQLIAQMSTFTIAGMDTTSNALSRTLQSLAKHPHVQDKLREELLKSGAAEGIPYDDLNRLPLLDAVCRETLRLYPPATFVARAPVQGVVLPLSEPIVGNDGNTMSEVAIPKGTDLIISVLGCNANKALWGEDSFEWKPERWLSTLPKGVIEAGIPGAYSNLMTFMGGKRACIGFKFSEMEMKVVLAVLLSIFTFELTEKPIEWNVSGVSYPTVGKQSNKPSLPLRVRLFNDMAA</sequence>
<dbReference type="InParanoid" id="A0A165HWC6"/>
<keyword evidence="7 9" id="KW-0408">Iron</keyword>
<evidence type="ECO:0000256" key="2">
    <source>
        <dbReference type="ARBA" id="ARBA00005179"/>
    </source>
</evidence>
<gene>
    <name evidence="10" type="ORF">LAESUDRAFT_691549</name>
</gene>
<dbReference type="InterPro" id="IPR002401">
    <property type="entry name" value="Cyt_P450_E_grp-I"/>
</dbReference>
<keyword evidence="5 9" id="KW-0479">Metal-binding</keyword>
<evidence type="ECO:0000256" key="8">
    <source>
        <dbReference type="ARBA" id="ARBA00023033"/>
    </source>
</evidence>
<dbReference type="GO" id="GO:0016705">
    <property type="term" value="F:oxidoreductase activity, acting on paired donors, with incorporation or reduction of molecular oxygen"/>
    <property type="evidence" value="ECO:0007669"/>
    <property type="project" value="InterPro"/>
</dbReference>
<feature type="binding site" description="axial binding residue" evidence="9">
    <location>
        <position position="411"/>
    </location>
    <ligand>
        <name>heme</name>
        <dbReference type="ChEBI" id="CHEBI:30413"/>
    </ligand>
    <ligandPart>
        <name>Fe</name>
        <dbReference type="ChEBI" id="CHEBI:18248"/>
    </ligandPart>
</feature>
<evidence type="ECO:0000256" key="5">
    <source>
        <dbReference type="ARBA" id="ARBA00022723"/>
    </source>
</evidence>
<dbReference type="Pfam" id="PF00067">
    <property type="entry name" value="p450"/>
    <property type="match status" value="1"/>
</dbReference>
<dbReference type="GeneID" id="63823124"/>
<name>A0A165HWC6_9APHY</name>
<dbReference type="PANTHER" id="PTHR24305">
    <property type="entry name" value="CYTOCHROME P450"/>
    <property type="match status" value="1"/>
</dbReference>
<accession>A0A165HWC6</accession>
<evidence type="ECO:0000313" key="10">
    <source>
        <dbReference type="EMBL" id="KZT12277.1"/>
    </source>
</evidence>
<dbReference type="CDD" id="cd11069">
    <property type="entry name" value="CYP_FUM15-like"/>
    <property type="match status" value="1"/>
</dbReference>
<dbReference type="InterPro" id="IPR050121">
    <property type="entry name" value="Cytochrome_P450_monoxygenase"/>
</dbReference>
<dbReference type="GO" id="GO:0020037">
    <property type="term" value="F:heme binding"/>
    <property type="evidence" value="ECO:0007669"/>
    <property type="project" value="InterPro"/>
</dbReference>
<protein>
    <submittedName>
        <fullName evidence="10">Cytochrome P450</fullName>
    </submittedName>
</protein>
<dbReference type="OrthoDB" id="1470350at2759"/>
<reference evidence="10 11" key="1">
    <citation type="journal article" date="2016" name="Mol. Biol. Evol.">
        <title>Comparative Genomics of Early-Diverging Mushroom-Forming Fungi Provides Insights into the Origins of Lignocellulose Decay Capabilities.</title>
        <authorList>
            <person name="Nagy L.G."/>
            <person name="Riley R."/>
            <person name="Tritt A."/>
            <person name="Adam C."/>
            <person name="Daum C."/>
            <person name="Floudas D."/>
            <person name="Sun H."/>
            <person name="Yadav J.S."/>
            <person name="Pangilinan J."/>
            <person name="Larsson K.H."/>
            <person name="Matsuura K."/>
            <person name="Barry K."/>
            <person name="Labutti K."/>
            <person name="Kuo R."/>
            <person name="Ohm R.A."/>
            <person name="Bhattacharya S.S."/>
            <person name="Shirouzu T."/>
            <person name="Yoshinaga Y."/>
            <person name="Martin F.M."/>
            <person name="Grigoriev I.V."/>
            <person name="Hibbett D.S."/>
        </authorList>
    </citation>
    <scope>NUCLEOTIDE SEQUENCE [LARGE SCALE GENOMIC DNA]</scope>
    <source>
        <strain evidence="10 11">93-53</strain>
    </source>
</reference>
<keyword evidence="6" id="KW-0560">Oxidoreductase</keyword>
<keyword evidence="11" id="KW-1185">Reference proteome</keyword>
<evidence type="ECO:0000256" key="7">
    <source>
        <dbReference type="ARBA" id="ARBA00023004"/>
    </source>
</evidence>
<dbReference type="Gene3D" id="1.10.630.10">
    <property type="entry name" value="Cytochrome P450"/>
    <property type="match status" value="1"/>
</dbReference>
<keyword evidence="8" id="KW-0503">Monooxygenase</keyword>
<proteinExistence type="inferred from homology"/>
<dbReference type="InterPro" id="IPR036396">
    <property type="entry name" value="Cyt_P450_sf"/>
</dbReference>
<comment type="similarity">
    <text evidence="3">Belongs to the cytochrome P450 family.</text>
</comment>
<evidence type="ECO:0000256" key="3">
    <source>
        <dbReference type="ARBA" id="ARBA00010617"/>
    </source>
</evidence>
<dbReference type="AlphaFoldDB" id="A0A165HWC6"/>
<dbReference type="PRINTS" id="PR00463">
    <property type="entry name" value="EP450I"/>
</dbReference>
<evidence type="ECO:0000256" key="6">
    <source>
        <dbReference type="ARBA" id="ARBA00023002"/>
    </source>
</evidence>
<dbReference type="PRINTS" id="PR00385">
    <property type="entry name" value="P450"/>
</dbReference>
<dbReference type="GO" id="GO:0004497">
    <property type="term" value="F:monooxygenase activity"/>
    <property type="evidence" value="ECO:0007669"/>
    <property type="project" value="UniProtKB-KW"/>
</dbReference>
<organism evidence="10 11">
    <name type="scientific">Laetiporus sulphureus 93-53</name>
    <dbReference type="NCBI Taxonomy" id="1314785"/>
    <lineage>
        <taxon>Eukaryota</taxon>
        <taxon>Fungi</taxon>
        <taxon>Dikarya</taxon>
        <taxon>Basidiomycota</taxon>
        <taxon>Agaricomycotina</taxon>
        <taxon>Agaricomycetes</taxon>
        <taxon>Polyporales</taxon>
        <taxon>Laetiporus</taxon>
    </lineage>
</organism>
<evidence type="ECO:0000313" key="11">
    <source>
        <dbReference type="Proteomes" id="UP000076871"/>
    </source>
</evidence>
<dbReference type="STRING" id="1314785.A0A165HWC6"/>
<dbReference type="RefSeq" id="XP_040769925.1">
    <property type="nucleotide sequence ID" value="XM_040906095.1"/>
</dbReference>
<comment type="pathway">
    <text evidence="2">Secondary metabolite biosynthesis.</text>
</comment>
<keyword evidence="4 9" id="KW-0349">Heme</keyword>
<dbReference type="Proteomes" id="UP000076871">
    <property type="component" value="Unassembled WGS sequence"/>
</dbReference>
<dbReference type="GO" id="GO:0005506">
    <property type="term" value="F:iron ion binding"/>
    <property type="evidence" value="ECO:0007669"/>
    <property type="project" value="InterPro"/>
</dbReference>
<dbReference type="InterPro" id="IPR001128">
    <property type="entry name" value="Cyt_P450"/>
</dbReference>
<dbReference type="SUPFAM" id="SSF48264">
    <property type="entry name" value="Cytochrome P450"/>
    <property type="match status" value="1"/>
</dbReference>
<evidence type="ECO:0000256" key="1">
    <source>
        <dbReference type="ARBA" id="ARBA00001971"/>
    </source>
</evidence>